<accession>A0A101A006</accession>
<dbReference type="InterPro" id="IPR040442">
    <property type="entry name" value="Pyrv_kinase-like_dom_sf"/>
</dbReference>
<dbReference type="Gene3D" id="3.20.20.60">
    <property type="entry name" value="Phosphoenolpyruvate-binding domains"/>
    <property type="match status" value="1"/>
</dbReference>
<evidence type="ECO:0000313" key="1">
    <source>
        <dbReference type="EMBL" id="KUI07225.1"/>
    </source>
</evidence>
<dbReference type="SUPFAM" id="SSF51621">
    <property type="entry name" value="Phosphoenolpyruvate/pyruvate domain"/>
    <property type="match status" value="1"/>
</dbReference>
<proteinExistence type="predicted"/>
<evidence type="ECO:0000313" key="2">
    <source>
        <dbReference type="Proteomes" id="UP000053707"/>
    </source>
</evidence>
<dbReference type="CDD" id="cd00377">
    <property type="entry name" value="ICL_PEPM"/>
    <property type="match status" value="1"/>
</dbReference>
<dbReference type="RefSeq" id="WP_064399955.1">
    <property type="nucleotide sequence ID" value="NZ_LQIR01000068.1"/>
</dbReference>
<dbReference type="GO" id="GO:0003824">
    <property type="term" value="F:catalytic activity"/>
    <property type="evidence" value="ECO:0007669"/>
    <property type="project" value="InterPro"/>
</dbReference>
<dbReference type="Proteomes" id="UP000053707">
    <property type="component" value="Unassembled WGS sequence"/>
</dbReference>
<sequence length="252" mass="26830">MPDQVLKERADALLALHIPGNPVILPTVWDVWSARLAVDEGFAALTVGSHPLADSVGKADQEGMSFDDVIARVKQITAAVDVPVSVDLESGYAQSPARLIDGLLEAGGVGFNIEDTVHSEDGRLRSATEHAELVGALREAADATGVHVVINARTDLFLRQDGDESDRVDRAIARLTEAAAAGADVLYPVGRHDPDTLRRLTSELPLPVNAIGLPDQDDPASFGPLGVARVSFGPFLQRALSAQAKELLQRWV</sequence>
<gene>
    <name evidence="1" type="ORF">AU192_00445</name>
</gene>
<dbReference type="PANTHER" id="PTHR42905:SF16">
    <property type="entry name" value="CARBOXYPHOSPHONOENOLPYRUVATE PHOSPHONOMUTASE-LIKE PROTEIN (AFU_ORTHOLOGUE AFUA_5G07230)"/>
    <property type="match status" value="1"/>
</dbReference>
<comment type="caution">
    <text evidence="1">The sequence shown here is derived from an EMBL/GenBank/DDBJ whole genome shotgun (WGS) entry which is preliminary data.</text>
</comment>
<dbReference type="InterPro" id="IPR015813">
    <property type="entry name" value="Pyrv/PenolPyrv_kinase-like_dom"/>
</dbReference>
<dbReference type="PANTHER" id="PTHR42905">
    <property type="entry name" value="PHOSPHOENOLPYRUVATE CARBOXYLASE"/>
    <property type="match status" value="1"/>
</dbReference>
<keyword evidence="2" id="KW-1185">Reference proteome</keyword>
<dbReference type="Pfam" id="PF13714">
    <property type="entry name" value="PEP_mutase"/>
    <property type="match status" value="1"/>
</dbReference>
<protein>
    <submittedName>
        <fullName evidence="1">Phosphonomutase</fullName>
    </submittedName>
</protein>
<reference evidence="1 2" key="1">
    <citation type="submission" date="2016-01" db="EMBL/GenBank/DDBJ databases">
        <authorList>
            <consortium name="TB Trials Study Group"/>
            <person name="Sutton G."/>
            <person name="Brinkac L."/>
            <person name="Sanka R."/>
            <person name="Adams M."/>
            <person name="Lau E.L."/>
            <person name="Macaden R."/>
            <person name="Grewal H.M.S."/>
        </authorList>
    </citation>
    <scope>NUCLEOTIDE SEQUENCE [LARGE SCALE GENOMIC DNA]</scope>
    <source>
        <strain evidence="1 2">IS-1744</strain>
    </source>
</reference>
<organism evidence="1 2">
    <name type="scientific">Mycobacterium lehmannii</name>
    <dbReference type="NCBI Taxonomy" id="2048550"/>
    <lineage>
        <taxon>Bacteria</taxon>
        <taxon>Bacillati</taxon>
        <taxon>Actinomycetota</taxon>
        <taxon>Actinomycetes</taxon>
        <taxon>Mycobacteriales</taxon>
        <taxon>Mycobacteriaceae</taxon>
        <taxon>Mycobacterium</taxon>
    </lineage>
</organism>
<dbReference type="AlphaFoldDB" id="A0A101A006"/>
<dbReference type="InterPro" id="IPR039556">
    <property type="entry name" value="ICL/PEPM"/>
</dbReference>
<name>A0A101A006_9MYCO</name>
<dbReference type="EMBL" id="LQIR01000068">
    <property type="protein sequence ID" value="KUI07225.1"/>
    <property type="molecule type" value="Genomic_DNA"/>
</dbReference>